<comment type="function">
    <text evidence="5">Involved in regulation of DNA replication.</text>
</comment>
<dbReference type="EMBL" id="CP064981">
    <property type="protein sequence ID" value="QQR92884.1"/>
    <property type="molecule type" value="Genomic_DNA"/>
</dbReference>
<keyword evidence="3 5" id="KW-0547">Nucleotide-binding</keyword>
<dbReference type="AlphaFoldDB" id="A0A7T9I1C4"/>
<dbReference type="InterPro" id="IPR027417">
    <property type="entry name" value="P-loop_NTPase"/>
</dbReference>
<dbReference type="InterPro" id="IPR041664">
    <property type="entry name" value="AAA_16"/>
</dbReference>
<keyword evidence="4 5" id="KW-0067">ATP-binding</keyword>
<feature type="binding site" evidence="5">
    <location>
        <position position="211"/>
    </location>
    <ligand>
        <name>ATP</name>
        <dbReference type="ChEBI" id="CHEBI:30616"/>
    </ligand>
</feature>
<dbReference type="InterPro" id="IPR015163">
    <property type="entry name" value="Cdc6_C"/>
</dbReference>
<gene>
    <name evidence="8" type="ORF">IPJ89_01405</name>
</gene>
<dbReference type="Pfam" id="PF13191">
    <property type="entry name" value="AAA_16"/>
    <property type="match status" value="1"/>
</dbReference>
<comment type="similarity">
    <text evidence="1 5">Belongs to the CDC6/cdc18 family.</text>
</comment>
<feature type="binding site" evidence="5">
    <location>
        <begin position="66"/>
        <end position="70"/>
    </location>
    <ligand>
        <name>ATP</name>
        <dbReference type="ChEBI" id="CHEBI:30616"/>
    </ligand>
</feature>
<dbReference type="GO" id="GO:0006260">
    <property type="term" value="P:DNA replication"/>
    <property type="evidence" value="ECO:0007669"/>
    <property type="project" value="UniProtKB-UniRule"/>
</dbReference>
<dbReference type="Proteomes" id="UP000596004">
    <property type="component" value="Chromosome"/>
</dbReference>
<dbReference type="NCBIfam" id="TIGR02928">
    <property type="entry name" value="orc1/cdc6 family replication initiation protein"/>
    <property type="match status" value="1"/>
</dbReference>
<dbReference type="GO" id="GO:0005524">
    <property type="term" value="F:ATP binding"/>
    <property type="evidence" value="ECO:0007669"/>
    <property type="project" value="UniProtKB-UniRule"/>
</dbReference>
<evidence type="ECO:0000259" key="7">
    <source>
        <dbReference type="SMART" id="SM01074"/>
    </source>
</evidence>
<dbReference type="InterPro" id="IPR014277">
    <property type="entry name" value="Orc1/Cdc6_arc"/>
</dbReference>
<dbReference type="SMART" id="SM01074">
    <property type="entry name" value="Cdc6_C"/>
    <property type="match status" value="1"/>
</dbReference>
<dbReference type="InterPro" id="IPR003593">
    <property type="entry name" value="AAA+_ATPase"/>
</dbReference>
<dbReference type="CDD" id="cd00009">
    <property type="entry name" value="AAA"/>
    <property type="match status" value="1"/>
</dbReference>
<evidence type="ECO:0000256" key="2">
    <source>
        <dbReference type="ARBA" id="ARBA00022705"/>
    </source>
</evidence>
<proteinExistence type="inferred from homology"/>
<evidence type="ECO:0000256" key="4">
    <source>
        <dbReference type="ARBA" id="ARBA00022840"/>
    </source>
</evidence>
<evidence type="ECO:0000256" key="3">
    <source>
        <dbReference type="ARBA" id="ARBA00022741"/>
    </source>
</evidence>
<feature type="domain" description="Cdc6 C-terminal" evidence="7">
    <location>
        <begin position="306"/>
        <end position="402"/>
    </location>
</feature>
<dbReference type="SUPFAM" id="SSF46785">
    <property type="entry name" value="Winged helix' DNA-binding domain"/>
    <property type="match status" value="1"/>
</dbReference>
<dbReference type="SMART" id="SM00382">
    <property type="entry name" value="AAA"/>
    <property type="match status" value="1"/>
</dbReference>
<accession>A0A7T9I1C4</accession>
<protein>
    <recommendedName>
        <fullName evidence="5">ORC1-type DNA replication protein</fullName>
    </recommendedName>
</protein>
<dbReference type="InterPro" id="IPR055237">
    <property type="entry name" value="Cdc6_lid"/>
</dbReference>
<name>A0A7T9I1C4_9ARCH</name>
<dbReference type="InterPro" id="IPR036390">
    <property type="entry name" value="WH_DNA-bd_sf"/>
</dbReference>
<dbReference type="InterPro" id="IPR050311">
    <property type="entry name" value="ORC1/CDC6"/>
</dbReference>
<dbReference type="Gene3D" id="1.10.8.60">
    <property type="match status" value="1"/>
</dbReference>
<reference evidence="8" key="1">
    <citation type="submission" date="2020-11" db="EMBL/GenBank/DDBJ databases">
        <title>Connecting structure to function with the recovery of over 1000 high-quality activated sludge metagenome-assembled genomes encoding full-length rRNA genes using long-read sequencing.</title>
        <authorList>
            <person name="Singleton C.M."/>
            <person name="Petriglieri F."/>
            <person name="Kristensen J.M."/>
            <person name="Kirkegaard R.H."/>
            <person name="Michaelsen T.Y."/>
            <person name="Andersen M.H."/>
            <person name="Karst S.M."/>
            <person name="Dueholm M.S."/>
            <person name="Nielsen P.H."/>
            <person name="Albertsen M."/>
        </authorList>
    </citation>
    <scope>NUCLEOTIDE SEQUENCE</scope>
    <source>
        <strain evidence="8">Fred_18-Q3-R57-64_BAT3C.431</strain>
    </source>
</reference>
<dbReference type="InterPro" id="IPR036388">
    <property type="entry name" value="WH-like_DNA-bd_sf"/>
</dbReference>
<dbReference type="Pfam" id="PF22703">
    <property type="entry name" value="Cdc6_lid"/>
    <property type="match status" value="1"/>
</dbReference>
<evidence type="ECO:0000313" key="8">
    <source>
        <dbReference type="EMBL" id="QQR92884.1"/>
    </source>
</evidence>
<evidence type="ECO:0000256" key="1">
    <source>
        <dbReference type="ARBA" id="ARBA00006184"/>
    </source>
</evidence>
<dbReference type="CDD" id="cd08768">
    <property type="entry name" value="Cdc6_C"/>
    <property type="match status" value="1"/>
</dbReference>
<feature type="domain" description="AAA+ ATPase" evidence="6">
    <location>
        <begin position="54"/>
        <end position="210"/>
    </location>
</feature>
<dbReference type="FunFam" id="1.10.8.60:FF:000073">
    <property type="entry name" value="ORC1-type DNA replication protein"/>
    <property type="match status" value="1"/>
</dbReference>
<dbReference type="SUPFAM" id="SSF52540">
    <property type="entry name" value="P-loop containing nucleoside triphosphate hydrolases"/>
    <property type="match status" value="1"/>
</dbReference>
<dbReference type="PANTHER" id="PTHR10763">
    <property type="entry name" value="CELL DIVISION CONTROL PROTEIN 6-RELATED"/>
    <property type="match status" value="1"/>
</dbReference>
<organism evidence="8">
    <name type="scientific">Candidatus Iainarchaeum sp</name>
    <dbReference type="NCBI Taxonomy" id="3101447"/>
    <lineage>
        <taxon>Archaea</taxon>
        <taxon>Candidatus Iainarchaeota</taxon>
        <taxon>Candidatus Iainarchaeia</taxon>
        <taxon>Candidatus Iainarchaeales</taxon>
        <taxon>Candidatus Iainarchaeaceae</taxon>
        <taxon>Candidatus Iainarchaeum</taxon>
    </lineage>
</organism>
<feature type="binding site" evidence="5">
    <location>
        <position position="223"/>
    </location>
    <ligand>
        <name>ATP</name>
        <dbReference type="ChEBI" id="CHEBI:30616"/>
    </ligand>
</feature>
<evidence type="ECO:0000259" key="6">
    <source>
        <dbReference type="SMART" id="SM00382"/>
    </source>
</evidence>
<dbReference type="PANTHER" id="PTHR10763:SF26">
    <property type="entry name" value="CELL DIVISION CONTROL PROTEIN 6 HOMOLOG"/>
    <property type="match status" value="1"/>
</dbReference>
<evidence type="ECO:0000256" key="5">
    <source>
        <dbReference type="HAMAP-Rule" id="MF_01407"/>
    </source>
</evidence>
<dbReference type="Gene3D" id="3.40.50.300">
    <property type="entry name" value="P-loop containing nucleotide triphosphate hydrolases"/>
    <property type="match status" value="1"/>
</dbReference>
<dbReference type="Pfam" id="PF09079">
    <property type="entry name" value="WHD_Cdc6"/>
    <property type="match status" value="1"/>
</dbReference>
<dbReference type="Gene3D" id="1.10.10.10">
    <property type="entry name" value="Winged helix-like DNA-binding domain superfamily/Winged helix DNA-binding domain"/>
    <property type="match status" value="1"/>
</dbReference>
<dbReference type="HAMAP" id="MF_01407">
    <property type="entry name" value="ORC1_type_DNA_replic_protein"/>
    <property type="match status" value="1"/>
</dbReference>
<sequence length="408" mass="46383">MSLHHVFDQEFSKPTVFLDRNKIMPHYTPENLLFREKQISDISRIVAVTLRGQRPDNLFLYGKPGTGKTSTTRHVMGGLVKYGQEKDLHIRNAYVNCRTHNKKYKIFLKTLRELFPGQPDKEFQGYSAAYLYEKLVSYVKESKTHLILVLDELDQVKDLDELIYSLTRSNDEIPMGGISVVGISNNLMFKENLDSRTKSSLCQQEMVFPPYNAEQLRNILEQRIQEAFNPDAVNPSAIALAAAIAAQESGDARTAIKLLLRAGELADEAGEKQITDKHVKDARKDVEQEIILEHVSVLPEHEKLVLYTIALLSLRKSGTGMTKLSGESMEDVLYSGEVYEEYERVCKKLNFADVVTARWYREYINQLEMYGLILTTQSGAGVKGQTRFIKLKVDATKIKEVLEKELVG</sequence>
<keyword evidence="2 5" id="KW-0235">DNA replication</keyword>